<dbReference type="Pfam" id="PF18150">
    <property type="entry name" value="DUF5600"/>
    <property type="match status" value="1"/>
</dbReference>
<protein>
    <recommendedName>
        <fullName evidence="13">P-loop containing nucleoside triphosphate hydrolase protein</fullName>
    </recommendedName>
</protein>
<dbReference type="InterPro" id="IPR030381">
    <property type="entry name" value="G_DYNAMIN_dom"/>
</dbReference>
<dbReference type="SMART" id="SM00027">
    <property type="entry name" value="EH"/>
    <property type="match status" value="1"/>
</dbReference>
<dbReference type="GO" id="GO:0030479">
    <property type="term" value="C:actin cortical patch"/>
    <property type="evidence" value="ECO:0007669"/>
    <property type="project" value="UniProtKB-SubCell"/>
</dbReference>
<dbReference type="GO" id="GO:0010008">
    <property type="term" value="C:endosome membrane"/>
    <property type="evidence" value="ECO:0007669"/>
    <property type="project" value="UniProtKB-SubCell"/>
</dbReference>
<evidence type="ECO:0000256" key="2">
    <source>
        <dbReference type="ARBA" id="ARBA00004481"/>
    </source>
</evidence>
<keyword evidence="12" id="KW-1185">Reference proteome</keyword>
<dbReference type="EMBL" id="JANBOJ010000015">
    <property type="protein sequence ID" value="KAJ1724988.1"/>
    <property type="molecule type" value="Genomic_DNA"/>
</dbReference>
<reference evidence="11" key="1">
    <citation type="submission" date="2022-07" db="EMBL/GenBank/DDBJ databases">
        <title>Phylogenomic reconstructions and comparative analyses of Kickxellomycotina fungi.</title>
        <authorList>
            <person name="Reynolds N.K."/>
            <person name="Stajich J.E."/>
            <person name="Barry K."/>
            <person name="Grigoriev I.V."/>
            <person name="Crous P."/>
            <person name="Smith M.E."/>
        </authorList>
    </citation>
    <scope>NUCLEOTIDE SEQUENCE</scope>
    <source>
        <strain evidence="11">NBRC 32514</strain>
    </source>
</reference>
<keyword evidence="4" id="KW-0479">Metal-binding</keyword>
<keyword evidence="5" id="KW-0967">Endosome</keyword>
<dbReference type="GO" id="GO:0046872">
    <property type="term" value="F:metal ion binding"/>
    <property type="evidence" value="ECO:0007669"/>
    <property type="project" value="UniProtKB-KW"/>
</dbReference>
<dbReference type="GO" id="GO:0005525">
    <property type="term" value="F:GTP binding"/>
    <property type="evidence" value="ECO:0007669"/>
    <property type="project" value="InterPro"/>
</dbReference>
<feature type="region of interest" description="Disordered" evidence="8">
    <location>
        <begin position="1"/>
        <end position="27"/>
    </location>
</feature>
<dbReference type="PROSITE" id="PS51718">
    <property type="entry name" value="G_DYNAMIN_2"/>
    <property type="match status" value="1"/>
</dbReference>
<dbReference type="PRINTS" id="PR00195">
    <property type="entry name" value="DYNAMIN"/>
</dbReference>
<evidence type="ECO:0000313" key="11">
    <source>
        <dbReference type="EMBL" id="KAJ1724988.1"/>
    </source>
</evidence>
<evidence type="ECO:0000256" key="7">
    <source>
        <dbReference type="ARBA" id="ARBA00023136"/>
    </source>
</evidence>
<gene>
    <name evidence="11" type="ORF">LPJ53_000777</name>
</gene>
<keyword evidence="6" id="KW-0106">Calcium</keyword>
<dbReference type="AlphaFoldDB" id="A0A9W7Y6S1"/>
<dbReference type="Gene3D" id="1.10.268.20">
    <property type="match status" value="1"/>
</dbReference>
<evidence type="ECO:0000256" key="1">
    <source>
        <dbReference type="ARBA" id="ARBA00004413"/>
    </source>
</evidence>
<dbReference type="Pfam" id="PF16880">
    <property type="entry name" value="EHD_N"/>
    <property type="match status" value="1"/>
</dbReference>
<dbReference type="InterPro" id="IPR000261">
    <property type="entry name" value="EH_dom"/>
</dbReference>
<dbReference type="SUPFAM" id="SSF47473">
    <property type="entry name" value="EF-hand"/>
    <property type="match status" value="1"/>
</dbReference>
<feature type="domain" description="Dynamin-type G" evidence="10">
    <location>
        <begin position="75"/>
        <end position="310"/>
    </location>
</feature>
<evidence type="ECO:0000259" key="10">
    <source>
        <dbReference type="PROSITE" id="PS51718"/>
    </source>
</evidence>
<dbReference type="PANTHER" id="PTHR11216">
    <property type="entry name" value="EH DOMAIN"/>
    <property type="match status" value="1"/>
</dbReference>
<dbReference type="GO" id="GO:0006897">
    <property type="term" value="P:endocytosis"/>
    <property type="evidence" value="ECO:0007669"/>
    <property type="project" value="TreeGrafter"/>
</dbReference>
<keyword evidence="7" id="KW-0472">Membrane</keyword>
<evidence type="ECO:0000256" key="4">
    <source>
        <dbReference type="ARBA" id="ARBA00022723"/>
    </source>
</evidence>
<dbReference type="Gene3D" id="3.40.50.300">
    <property type="entry name" value="P-loop containing nucleotide triphosphate hydrolases"/>
    <property type="match status" value="1"/>
</dbReference>
<evidence type="ECO:0000259" key="9">
    <source>
        <dbReference type="PROSITE" id="PS50031"/>
    </source>
</evidence>
<organism evidence="11 12">
    <name type="scientific">Coemansia erecta</name>
    <dbReference type="NCBI Taxonomy" id="147472"/>
    <lineage>
        <taxon>Eukaryota</taxon>
        <taxon>Fungi</taxon>
        <taxon>Fungi incertae sedis</taxon>
        <taxon>Zoopagomycota</taxon>
        <taxon>Kickxellomycotina</taxon>
        <taxon>Kickxellomycetes</taxon>
        <taxon>Kickxellales</taxon>
        <taxon>Kickxellaceae</taxon>
        <taxon>Coemansia</taxon>
    </lineage>
</organism>
<comment type="caution">
    <text evidence="11">The sequence shown here is derived from an EMBL/GenBank/DDBJ whole genome shotgun (WGS) entry which is preliminary data.</text>
</comment>
<evidence type="ECO:0000256" key="3">
    <source>
        <dbReference type="ARBA" id="ARBA00022475"/>
    </source>
</evidence>
<name>A0A9W7Y6S1_9FUNG</name>
<dbReference type="InterPro" id="IPR027417">
    <property type="entry name" value="P-loop_NTPase"/>
</dbReference>
<evidence type="ECO:0000313" key="12">
    <source>
        <dbReference type="Proteomes" id="UP001149813"/>
    </source>
</evidence>
<feature type="compositionally biased region" description="Low complexity" evidence="8">
    <location>
        <begin position="483"/>
        <end position="493"/>
    </location>
</feature>
<evidence type="ECO:0008006" key="13">
    <source>
        <dbReference type="Google" id="ProtNLM"/>
    </source>
</evidence>
<evidence type="ECO:0000256" key="6">
    <source>
        <dbReference type="ARBA" id="ARBA00022837"/>
    </source>
</evidence>
<evidence type="ECO:0000256" key="5">
    <source>
        <dbReference type="ARBA" id="ARBA00022753"/>
    </source>
</evidence>
<dbReference type="PANTHER" id="PTHR11216:SF31">
    <property type="entry name" value="AT21416P"/>
    <property type="match status" value="1"/>
</dbReference>
<dbReference type="GO" id="GO:0005886">
    <property type="term" value="C:plasma membrane"/>
    <property type="evidence" value="ECO:0007669"/>
    <property type="project" value="UniProtKB-SubCell"/>
</dbReference>
<accession>A0A9W7Y6S1</accession>
<dbReference type="InterPro" id="IPR031692">
    <property type="entry name" value="EHD_N"/>
</dbReference>
<sequence>MSFTGKGKGKEPASMTPMSTGGGVGVGADGLTSEERLYQETVKQLQKTYAKKIKPLEQAYCFEGFHSAPLTPQDIGSKPMVLLLGQYSTGKTTFVEYLLGESYPDAHVGIEPTTDRFVAIMNGPEPKVIPGHAAAVSGELPFSGLTKFGTKYLSRFQVAQMNNPLLSNLTLIDTPGILSGSKQIQRGYDFVSVINWFAERSDLILLLFDSYKLDISDEFKGAIQSLRGHEDKVRVVLNKCDQVSQQQLMRVYGALMWSLGKVIPTPEVKRVYLGSFWPKYKTPVGNRYEDNNDLIAIEQRDLLRDLRSIPKNAALRRVNEIVKRARQSRVHAHIIGHLRSELPSMFGKNKKAKAMLDDLPAEFRKIQVKYNLPPGDFPNPEAFKSDLEAFKIADFNKFSQKLISSTDEALSVDFPKLMQKFPSDSRRSAEIGLPESTVSDEGEDAVSGQFASMRVGEKTGRALYTPIGGQAGPATAPIPPPYSALSAASSSSSRNPFGEDTQGNPGILRYKHVFDGACDGKRKVVPAENARHVLSETGLPNEMLREVWNIADWDNAGELDQVQFEVAMRVCERLLNKEPMDSARQQVLMELGLANRTFD</sequence>
<feature type="region of interest" description="Disordered" evidence="8">
    <location>
        <begin position="471"/>
        <end position="504"/>
    </location>
</feature>
<dbReference type="CDD" id="cd09913">
    <property type="entry name" value="EHD"/>
    <property type="match status" value="1"/>
</dbReference>
<dbReference type="InterPro" id="IPR045063">
    <property type="entry name" value="Dynamin_N"/>
</dbReference>
<dbReference type="InterPro" id="IPR011992">
    <property type="entry name" value="EF-hand-dom_pair"/>
</dbReference>
<dbReference type="OrthoDB" id="1716625at2759"/>
<dbReference type="Proteomes" id="UP001149813">
    <property type="component" value="Unassembled WGS sequence"/>
</dbReference>
<comment type="subcellular location">
    <subcellularLocation>
        <location evidence="1">Cell membrane</location>
        <topology evidence="1">Peripheral membrane protein</topology>
        <orientation evidence="1">Cytoplasmic side</orientation>
    </subcellularLocation>
    <subcellularLocation>
        <location evidence="2">Endosome membrane</location>
        <topology evidence="2">Peripheral membrane protein</topology>
    </subcellularLocation>
</comment>
<dbReference type="GO" id="GO:0016197">
    <property type="term" value="P:endosomal transport"/>
    <property type="evidence" value="ECO:0007669"/>
    <property type="project" value="TreeGrafter"/>
</dbReference>
<dbReference type="InterPro" id="IPR040990">
    <property type="entry name" value="DUF5600"/>
</dbReference>
<proteinExistence type="predicted"/>
<feature type="region of interest" description="Disordered" evidence="8">
    <location>
        <begin position="424"/>
        <end position="445"/>
    </location>
</feature>
<feature type="domain" description="EH" evidence="9">
    <location>
        <begin position="506"/>
        <end position="570"/>
    </location>
</feature>
<dbReference type="PROSITE" id="PS50031">
    <property type="entry name" value="EH"/>
    <property type="match status" value="1"/>
</dbReference>
<dbReference type="InterPro" id="IPR022812">
    <property type="entry name" value="Dynamin"/>
</dbReference>
<evidence type="ECO:0000256" key="8">
    <source>
        <dbReference type="SAM" id="MobiDB-lite"/>
    </source>
</evidence>
<dbReference type="Pfam" id="PF00350">
    <property type="entry name" value="Dynamin_N"/>
    <property type="match status" value="1"/>
</dbReference>
<dbReference type="Gene3D" id="1.10.238.10">
    <property type="entry name" value="EF-hand"/>
    <property type="match status" value="1"/>
</dbReference>
<keyword evidence="3" id="KW-1003">Cell membrane</keyword>
<dbReference type="Pfam" id="PF12763">
    <property type="entry name" value="EH"/>
    <property type="match status" value="1"/>
</dbReference>
<dbReference type="SUPFAM" id="SSF52540">
    <property type="entry name" value="P-loop containing nucleoside triphosphate hydrolases"/>
    <property type="match status" value="1"/>
</dbReference>